<dbReference type="AlphaFoldDB" id="W4M3E5"/>
<reference evidence="1 2" key="1">
    <citation type="journal article" date="2014" name="Nature">
        <title>An environmental bacterial taxon with a large and distinct metabolic repertoire.</title>
        <authorList>
            <person name="Wilson M.C."/>
            <person name="Mori T."/>
            <person name="Ruckert C."/>
            <person name="Uria A.R."/>
            <person name="Helf M.J."/>
            <person name="Takada K."/>
            <person name="Gernert C."/>
            <person name="Steffens U.A."/>
            <person name="Heycke N."/>
            <person name="Schmitt S."/>
            <person name="Rinke C."/>
            <person name="Helfrich E.J."/>
            <person name="Brachmann A.O."/>
            <person name="Gurgui C."/>
            <person name="Wakimoto T."/>
            <person name="Kracht M."/>
            <person name="Crusemann M."/>
            <person name="Hentschel U."/>
            <person name="Abe I."/>
            <person name="Matsunaga S."/>
            <person name="Kalinowski J."/>
            <person name="Takeyama H."/>
            <person name="Piel J."/>
        </authorList>
    </citation>
    <scope>NUCLEOTIDE SEQUENCE [LARGE SCALE GENOMIC DNA]</scope>
    <source>
        <strain evidence="2">TSY2</strain>
    </source>
</reference>
<evidence type="ECO:0000313" key="2">
    <source>
        <dbReference type="Proteomes" id="UP000019140"/>
    </source>
</evidence>
<dbReference type="Pfam" id="PF06629">
    <property type="entry name" value="MipA"/>
    <property type="match status" value="1"/>
</dbReference>
<comment type="caution">
    <text evidence="1">The sequence shown here is derived from an EMBL/GenBank/DDBJ whole genome shotgun (WGS) entry which is preliminary data.</text>
</comment>
<evidence type="ECO:0000313" key="1">
    <source>
        <dbReference type="EMBL" id="ETX04167.1"/>
    </source>
</evidence>
<dbReference type="HOGENOM" id="CLU_056131_0_0_7"/>
<evidence type="ECO:0008006" key="3">
    <source>
        <dbReference type="Google" id="ProtNLM"/>
    </source>
</evidence>
<name>W4M3E5_9BACT</name>
<dbReference type="InterPro" id="IPR010583">
    <property type="entry name" value="MipA"/>
</dbReference>
<keyword evidence="2" id="KW-1185">Reference proteome</keyword>
<dbReference type="Proteomes" id="UP000019140">
    <property type="component" value="Unassembled WGS sequence"/>
</dbReference>
<organism evidence="1 2">
    <name type="scientific">Candidatus Entotheonella gemina</name>
    <dbReference type="NCBI Taxonomy" id="1429439"/>
    <lineage>
        <taxon>Bacteria</taxon>
        <taxon>Pseudomonadati</taxon>
        <taxon>Nitrospinota/Tectimicrobiota group</taxon>
        <taxon>Candidatus Tectimicrobiota</taxon>
        <taxon>Candidatus Entotheonellia</taxon>
        <taxon>Candidatus Entotheonellales</taxon>
        <taxon>Candidatus Entotheonellaceae</taxon>
        <taxon>Candidatus Entotheonella</taxon>
    </lineage>
</organism>
<proteinExistence type="predicted"/>
<dbReference type="EMBL" id="AZHX01001286">
    <property type="protein sequence ID" value="ETX04167.1"/>
    <property type="molecule type" value="Genomic_DNA"/>
</dbReference>
<protein>
    <recommendedName>
        <fullName evidence="3">MipA/OmpV family protein</fullName>
    </recommendedName>
</protein>
<gene>
    <name evidence="1" type="ORF">ETSY2_30355</name>
</gene>
<accession>W4M3E5</accession>
<sequence>MTVHLSYTAWHFKRCFTLIFLVAWWFNPFALTAAAESTSKPLWEIGLVGGGGWVPDYPAADEYHVTGLALPYAIYRGTFFRAGDDGIARGRFVRNPRFEFDIGLSGSFPADSDQNDARSGMPDLDFLLEAGPRLSIKLAKLTATSQLRLRLAVRPVISISLSQIGYRGIVFNPRLVYTHTGWFKPGTRFTVRLGPVFATNRFMDYFYEVGPRFVTPNRPAFNAKGGYLGSKLTLSARLPLTHRVRVFGALQAGYYGGAANEDSPLFRDRVNVGVGLGMIWSIFQSKRPARD</sequence>